<organism evidence="2">
    <name type="scientific">marine sediment metagenome</name>
    <dbReference type="NCBI Taxonomy" id="412755"/>
    <lineage>
        <taxon>unclassified sequences</taxon>
        <taxon>metagenomes</taxon>
        <taxon>ecological metagenomes</taxon>
    </lineage>
</organism>
<evidence type="ECO:0000313" key="2">
    <source>
        <dbReference type="EMBL" id="GAG74261.1"/>
    </source>
</evidence>
<dbReference type="EMBL" id="BART01001981">
    <property type="protein sequence ID" value="GAG74261.1"/>
    <property type="molecule type" value="Genomic_DNA"/>
</dbReference>
<reference evidence="2" key="1">
    <citation type="journal article" date="2014" name="Front. Microbiol.">
        <title>High frequency of phylogenetically diverse reductive dehalogenase-homologous genes in deep subseafloor sedimentary metagenomes.</title>
        <authorList>
            <person name="Kawai M."/>
            <person name="Futagami T."/>
            <person name="Toyoda A."/>
            <person name="Takaki Y."/>
            <person name="Nishi S."/>
            <person name="Hori S."/>
            <person name="Arai W."/>
            <person name="Tsubouchi T."/>
            <person name="Morono Y."/>
            <person name="Uchiyama I."/>
            <person name="Ito T."/>
            <person name="Fujiyama A."/>
            <person name="Inagaki F."/>
            <person name="Takami H."/>
        </authorList>
    </citation>
    <scope>NUCLEOTIDE SEQUENCE</scope>
    <source>
        <strain evidence="2">Expedition CK06-06</strain>
    </source>
</reference>
<feature type="coiled-coil region" evidence="1">
    <location>
        <begin position="29"/>
        <end position="84"/>
    </location>
</feature>
<name>X1BQ28_9ZZZZ</name>
<dbReference type="AlphaFoldDB" id="X1BQ28"/>
<keyword evidence="1" id="KW-0175">Coiled coil</keyword>
<feature type="non-terminal residue" evidence="2">
    <location>
        <position position="86"/>
    </location>
</feature>
<protein>
    <submittedName>
        <fullName evidence="2">Uncharacterized protein</fullName>
    </submittedName>
</protein>
<comment type="caution">
    <text evidence="2">The sequence shown here is derived from an EMBL/GenBank/DDBJ whole genome shotgun (WGS) entry which is preliminary data.</text>
</comment>
<accession>X1BQ28</accession>
<evidence type="ECO:0000256" key="1">
    <source>
        <dbReference type="SAM" id="Coils"/>
    </source>
</evidence>
<sequence>MSEKKSATEIIESSLRSVEDNFKQFIDVLETAKTELIVLEKDREQLSMDKKLLEGEKLQLEQATKTLEADKSQLELEKASLENDKK</sequence>
<proteinExistence type="predicted"/>
<gene>
    <name evidence="2" type="ORF">S01H4_06430</name>
</gene>